<accession>A0A0G4GW63</accession>
<dbReference type="AlphaFoldDB" id="A0A0G4GW63"/>
<protein>
    <submittedName>
        <fullName evidence="1">Uncharacterized protein</fullName>
    </submittedName>
</protein>
<name>A0A0G4GW63_VITBC</name>
<evidence type="ECO:0000313" key="1">
    <source>
        <dbReference type="EMBL" id="CEM35174.1"/>
    </source>
</evidence>
<gene>
    <name evidence="1" type="ORF">Vbra_23185</name>
</gene>
<evidence type="ECO:0000313" key="2">
    <source>
        <dbReference type="Proteomes" id="UP000041254"/>
    </source>
</evidence>
<dbReference type="EMBL" id="CDMY01000846">
    <property type="protein sequence ID" value="CEM35174.1"/>
    <property type="molecule type" value="Genomic_DNA"/>
</dbReference>
<reference evidence="1 2" key="1">
    <citation type="submission" date="2014-11" db="EMBL/GenBank/DDBJ databases">
        <authorList>
            <person name="Zhu J."/>
            <person name="Qi W."/>
            <person name="Song R."/>
        </authorList>
    </citation>
    <scope>NUCLEOTIDE SEQUENCE [LARGE SCALE GENOMIC DNA]</scope>
</reference>
<keyword evidence="2" id="KW-1185">Reference proteome</keyword>
<organism evidence="1 2">
    <name type="scientific">Vitrella brassicaformis (strain CCMP3155)</name>
    <dbReference type="NCBI Taxonomy" id="1169540"/>
    <lineage>
        <taxon>Eukaryota</taxon>
        <taxon>Sar</taxon>
        <taxon>Alveolata</taxon>
        <taxon>Colpodellida</taxon>
        <taxon>Vitrellaceae</taxon>
        <taxon>Vitrella</taxon>
    </lineage>
</organism>
<sequence>MESVSSSKTSSDAHVNADNKARFHPNQSDWMLIRFETWLHACCDALPSVVVVVVARCPSWPTGRPCRPAAPSVQHPSHSRDPPRQVMVARLPAHLVAPHRTGQLVPQPLIDRPAAHPSAERLGRVVVHLPLPSFVAVSVHDQHVAG</sequence>
<dbReference type="InParanoid" id="A0A0G4GW63"/>
<dbReference type="VEuPathDB" id="CryptoDB:Vbra_23185"/>
<dbReference type="Proteomes" id="UP000041254">
    <property type="component" value="Unassembled WGS sequence"/>
</dbReference>
<proteinExistence type="predicted"/>